<name>A0ACC1IW61_9FUNG</name>
<keyword evidence="2" id="KW-1185">Reference proteome</keyword>
<comment type="caution">
    <text evidence="1">The sequence shown here is derived from an EMBL/GenBank/DDBJ whole genome shotgun (WGS) entry which is preliminary data.</text>
</comment>
<proteinExistence type="predicted"/>
<organism evidence="1 2">
    <name type="scientific">Kickxella alabastrina</name>
    <dbReference type="NCBI Taxonomy" id="61397"/>
    <lineage>
        <taxon>Eukaryota</taxon>
        <taxon>Fungi</taxon>
        <taxon>Fungi incertae sedis</taxon>
        <taxon>Zoopagomycota</taxon>
        <taxon>Kickxellomycotina</taxon>
        <taxon>Kickxellomycetes</taxon>
        <taxon>Kickxellales</taxon>
        <taxon>Kickxellaceae</taxon>
        <taxon>Kickxella</taxon>
    </lineage>
</organism>
<protein>
    <submittedName>
        <fullName evidence="1">Uncharacterized protein</fullName>
    </submittedName>
</protein>
<dbReference type="EMBL" id="JANBPG010000014">
    <property type="protein sequence ID" value="KAJ1901813.1"/>
    <property type="molecule type" value="Genomic_DNA"/>
</dbReference>
<accession>A0ACC1IW61</accession>
<gene>
    <name evidence="1" type="ORF">LPJ66_000484</name>
</gene>
<sequence length="196" mass="22347">MDSRRPESFSLFDPQDYDDNDSYRTPDGQHYNSQRHPELGQFSIGNTLSNPAAVAAPIGRQLNLEGIERAAAPRFSMYSQHAPTSPQHDGHSSAFATPIMHQHHHRMGAETQDINMYETPVATKQRNVTIQSEAEMKTELVDEDFILNLRQEGDLARLTRKAVEDTKTAWKKETMQRLRTQVDSLDDDAWMYQSGK</sequence>
<evidence type="ECO:0000313" key="2">
    <source>
        <dbReference type="Proteomes" id="UP001150581"/>
    </source>
</evidence>
<reference evidence="1" key="1">
    <citation type="submission" date="2022-07" db="EMBL/GenBank/DDBJ databases">
        <title>Phylogenomic reconstructions and comparative analyses of Kickxellomycotina fungi.</title>
        <authorList>
            <person name="Reynolds N.K."/>
            <person name="Stajich J.E."/>
            <person name="Barry K."/>
            <person name="Grigoriev I.V."/>
            <person name="Crous P."/>
            <person name="Smith M.E."/>
        </authorList>
    </citation>
    <scope>NUCLEOTIDE SEQUENCE</scope>
    <source>
        <strain evidence="1">Benny 63K</strain>
    </source>
</reference>
<evidence type="ECO:0000313" key="1">
    <source>
        <dbReference type="EMBL" id="KAJ1901813.1"/>
    </source>
</evidence>
<dbReference type="Proteomes" id="UP001150581">
    <property type="component" value="Unassembled WGS sequence"/>
</dbReference>